<evidence type="ECO:0000313" key="2">
    <source>
        <dbReference type="Proteomes" id="UP000324767"/>
    </source>
</evidence>
<organism evidence="1 2">
    <name type="scientific">Lasallia pustulata</name>
    <dbReference type="NCBI Taxonomy" id="136370"/>
    <lineage>
        <taxon>Eukaryota</taxon>
        <taxon>Fungi</taxon>
        <taxon>Dikarya</taxon>
        <taxon>Ascomycota</taxon>
        <taxon>Pezizomycotina</taxon>
        <taxon>Lecanoromycetes</taxon>
        <taxon>OSLEUM clade</taxon>
        <taxon>Umbilicariomycetidae</taxon>
        <taxon>Umbilicariales</taxon>
        <taxon>Umbilicariaceae</taxon>
        <taxon>Lasallia</taxon>
    </lineage>
</organism>
<proteinExistence type="predicted"/>
<reference evidence="1 2" key="1">
    <citation type="submission" date="2019-09" db="EMBL/GenBank/DDBJ databases">
        <title>The hologenome of the rock-dwelling lichen Lasallia pustulata.</title>
        <authorList>
            <person name="Greshake Tzovaras B."/>
            <person name="Segers F."/>
            <person name="Bicker A."/>
            <person name="Dal Grande F."/>
            <person name="Otte J."/>
            <person name="Hankeln T."/>
            <person name="Schmitt I."/>
            <person name="Ebersberger I."/>
        </authorList>
    </citation>
    <scope>NUCLEOTIDE SEQUENCE [LARGE SCALE GENOMIC DNA]</scope>
    <source>
        <strain evidence="1">A1-1</strain>
    </source>
</reference>
<accession>A0A5M8Q025</accession>
<protein>
    <submittedName>
        <fullName evidence="1">Uncharacterized protein</fullName>
    </submittedName>
</protein>
<gene>
    <name evidence="1" type="ORF">FRX48_01360</name>
</gene>
<dbReference type="Proteomes" id="UP000324767">
    <property type="component" value="Unassembled WGS sequence"/>
</dbReference>
<dbReference type="EMBL" id="VXIT01000002">
    <property type="protein sequence ID" value="KAA6414610.1"/>
    <property type="molecule type" value="Genomic_DNA"/>
</dbReference>
<sequence length="104" mass="10998">MKIGYLPPDSALNKHAGDVATPSCAIPAGTLVEKPSIICECRLEFGFRAVLDLYPPSMVNHPTGQEVIVIGGSQGYASEPNLVRKTFDKGAVEENMGPVGRSPS</sequence>
<name>A0A5M8Q025_9LECA</name>
<comment type="caution">
    <text evidence="1">The sequence shown here is derived from an EMBL/GenBank/DDBJ whole genome shotgun (WGS) entry which is preliminary data.</text>
</comment>
<dbReference type="AlphaFoldDB" id="A0A5M8Q025"/>
<evidence type="ECO:0000313" key="1">
    <source>
        <dbReference type="EMBL" id="KAA6414610.1"/>
    </source>
</evidence>